<evidence type="ECO:0000256" key="3">
    <source>
        <dbReference type="ARBA" id="ARBA00022782"/>
    </source>
</evidence>
<protein>
    <recommendedName>
        <fullName evidence="10">BHLH domain-containing protein</fullName>
    </recommendedName>
</protein>
<comment type="subcellular location">
    <subcellularLocation>
        <location evidence="1">Nucleus</location>
    </subcellularLocation>
</comment>
<feature type="compositionally biased region" description="Polar residues" evidence="9">
    <location>
        <begin position="572"/>
        <end position="582"/>
    </location>
</feature>
<keyword evidence="4" id="KW-0744">Spermatogenesis</keyword>
<dbReference type="AlphaFoldDB" id="A0A9Q1D2P5"/>
<dbReference type="OrthoDB" id="9948648at2759"/>
<dbReference type="SMART" id="SM00353">
    <property type="entry name" value="HLH"/>
    <property type="match status" value="1"/>
</dbReference>
<proteinExistence type="predicted"/>
<dbReference type="Gene3D" id="4.10.280.10">
    <property type="entry name" value="Helix-loop-helix DNA-binding domain"/>
    <property type="match status" value="1"/>
</dbReference>
<feature type="region of interest" description="Disordered" evidence="9">
    <location>
        <begin position="572"/>
        <end position="593"/>
    </location>
</feature>
<evidence type="ECO:0000259" key="10">
    <source>
        <dbReference type="PROSITE" id="PS50888"/>
    </source>
</evidence>
<feature type="domain" description="BHLH" evidence="10">
    <location>
        <begin position="202"/>
        <end position="252"/>
    </location>
</feature>
<keyword evidence="12" id="KW-1185">Reference proteome</keyword>
<evidence type="ECO:0000256" key="9">
    <source>
        <dbReference type="SAM" id="MobiDB-lite"/>
    </source>
</evidence>
<evidence type="ECO:0000256" key="7">
    <source>
        <dbReference type="ARBA" id="ARBA00023163"/>
    </source>
</evidence>
<evidence type="ECO:0000256" key="8">
    <source>
        <dbReference type="ARBA" id="ARBA00023242"/>
    </source>
</evidence>
<dbReference type="PROSITE" id="PS50888">
    <property type="entry name" value="BHLH"/>
    <property type="match status" value="1"/>
</dbReference>
<gene>
    <name evidence="11" type="ORF">COCON_G00186020</name>
</gene>
<evidence type="ECO:0000313" key="11">
    <source>
        <dbReference type="EMBL" id="KAJ8256450.1"/>
    </source>
</evidence>
<dbReference type="InterPro" id="IPR011598">
    <property type="entry name" value="bHLH_dom"/>
</dbReference>
<keyword evidence="3" id="KW-0221">Differentiation</keyword>
<dbReference type="PANTHER" id="PTHR15402:SF4">
    <property type="entry name" value="SPERMATOGENESIS- AND OOGENESIS-SPECIFIC BASIC HELIX-LOOP-HELIX-CONTAINING PROTEIN 1"/>
    <property type="match status" value="1"/>
</dbReference>
<dbReference type="PANTHER" id="PTHR15402">
    <property type="entry name" value="TRANSCRIPTION FACTOR-LIKE 5 PROTEIN"/>
    <property type="match status" value="1"/>
</dbReference>
<keyword evidence="7" id="KW-0804">Transcription</keyword>
<dbReference type="EMBL" id="JAFJMO010000014">
    <property type="protein sequence ID" value="KAJ8256450.1"/>
    <property type="molecule type" value="Genomic_DNA"/>
</dbReference>
<dbReference type="GO" id="GO:0007283">
    <property type="term" value="P:spermatogenesis"/>
    <property type="evidence" value="ECO:0007669"/>
    <property type="project" value="UniProtKB-KW"/>
</dbReference>
<sequence length="617" mass="66950">MTAAHESKKCNSNKVSVLLIGDDDVVIKTSGLLWETLPRFGEIRGVKLVPLSSVPFVDPSAFQLLFFHLSNASERAELHAFHQLREKSSEHSGGAVCVLVVPEGGGPDVPAHVADVVLTQPVTAETVEQVLRRCSFLSEQSQNDSFFYASPNTGVGQKHKPEAADQAEPGTPAQERSGREREASPIVALPEGPSAELTDGDLQAFLHAKKEQNRRTQIRACCERLRELLPFIRSRTDTASTLELTVKYMAYLRQRLPQDVLDKVVTALEENGPETWFKPTKAPKKRRATCTVRNKPPDVPAAEPTDASFADDFIAAHVLGRHIQPKVEGIQPSGVLPSAVLTGQPFDPPQRLYSDSGQASVPFGPTFVMNQAYGEQAALDPSCAPPVFWQQACGPVPSVMLNQNFVPQMVHNPSLTRALLVEEPSLPPVQTLLVGPQFLPPMGLDPAYPPPAQPMMMNQTFAPLRPLDDLCPLKLNLPPTCGTASGGVSICSPNVTAVVWEDPLLTEILYDPTPSLPGFSSSHSTIRLDDLQQGSVPEPTFSSSLSGPPQWDFGYENGPVFPLQPYLLESTPAPSSAHQIPAQSDPDPGSVDHFLGEVSTTRLYSQHYPGASEFQIN</sequence>
<dbReference type="InterPro" id="IPR039583">
    <property type="entry name" value="TCFL5/SOLH1/2"/>
</dbReference>
<evidence type="ECO:0000256" key="6">
    <source>
        <dbReference type="ARBA" id="ARBA00023125"/>
    </source>
</evidence>
<dbReference type="SUPFAM" id="SSF47459">
    <property type="entry name" value="HLH, helix-loop-helix DNA-binding domain"/>
    <property type="match status" value="1"/>
</dbReference>
<name>A0A9Q1D2P5_CONCO</name>
<evidence type="ECO:0000256" key="5">
    <source>
        <dbReference type="ARBA" id="ARBA00023015"/>
    </source>
</evidence>
<keyword evidence="2" id="KW-0217">Developmental protein</keyword>
<reference evidence="11" key="1">
    <citation type="journal article" date="2023" name="Science">
        <title>Genome structures resolve the early diversification of teleost fishes.</title>
        <authorList>
            <person name="Parey E."/>
            <person name="Louis A."/>
            <person name="Montfort J."/>
            <person name="Bouchez O."/>
            <person name="Roques C."/>
            <person name="Iampietro C."/>
            <person name="Lluch J."/>
            <person name="Castinel A."/>
            <person name="Donnadieu C."/>
            <person name="Desvignes T."/>
            <person name="Floi Bucao C."/>
            <person name="Jouanno E."/>
            <person name="Wen M."/>
            <person name="Mejri S."/>
            <person name="Dirks R."/>
            <person name="Jansen H."/>
            <person name="Henkel C."/>
            <person name="Chen W.J."/>
            <person name="Zahm M."/>
            <person name="Cabau C."/>
            <person name="Klopp C."/>
            <person name="Thompson A.W."/>
            <person name="Robinson-Rechavi M."/>
            <person name="Braasch I."/>
            <person name="Lecointre G."/>
            <person name="Bobe J."/>
            <person name="Postlethwait J.H."/>
            <person name="Berthelot C."/>
            <person name="Roest Crollius H."/>
            <person name="Guiguen Y."/>
        </authorList>
    </citation>
    <scope>NUCLEOTIDE SEQUENCE</scope>
    <source>
        <strain evidence="11">Concon-B</strain>
    </source>
</reference>
<dbReference type="GO" id="GO:0000981">
    <property type="term" value="F:DNA-binding transcription factor activity, RNA polymerase II-specific"/>
    <property type="evidence" value="ECO:0007669"/>
    <property type="project" value="TreeGrafter"/>
</dbReference>
<dbReference type="Pfam" id="PF00010">
    <property type="entry name" value="HLH"/>
    <property type="match status" value="1"/>
</dbReference>
<evidence type="ECO:0000256" key="4">
    <source>
        <dbReference type="ARBA" id="ARBA00022871"/>
    </source>
</evidence>
<keyword evidence="5" id="KW-0805">Transcription regulation</keyword>
<feature type="region of interest" description="Disordered" evidence="9">
    <location>
        <begin position="147"/>
        <end position="195"/>
    </location>
</feature>
<keyword evidence="6" id="KW-0238">DNA-binding</keyword>
<evidence type="ECO:0000256" key="1">
    <source>
        <dbReference type="ARBA" id="ARBA00004123"/>
    </source>
</evidence>
<organism evidence="11 12">
    <name type="scientific">Conger conger</name>
    <name type="common">Conger eel</name>
    <name type="synonym">Muraena conger</name>
    <dbReference type="NCBI Taxonomy" id="82655"/>
    <lineage>
        <taxon>Eukaryota</taxon>
        <taxon>Metazoa</taxon>
        <taxon>Chordata</taxon>
        <taxon>Craniata</taxon>
        <taxon>Vertebrata</taxon>
        <taxon>Euteleostomi</taxon>
        <taxon>Actinopterygii</taxon>
        <taxon>Neopterygii</taxon>
        <taxon>Teleostei</taxon>
        <taxon>Anguilliformes</taxon>
        <taxon>Congridae</taxon>
        <taxon>Conger</taxon>
    </lineage>
</organism>
<comment type="caution">
    <text evidence="11">The sequence shown here is derived from an EMBL/GenBank/DDBJ whole genome shotgun (WGS) entry which is preliminary data.</text>
</comment>
<keyword evidence="8" id="KW-0539">Nucleus</keyword>
<dbReference type="Proteomes" id="UP001152803">
    <property type="component" value="Unassembled WGS sequence"/>
</dbReference>
<evidence type="ECO:0000256" key="2">
    <source>
        <dbReference type="ARBA" id="ARBA00022473"/>
    </source>
</evidence>
<dbReference type="InterPro" id="IPR036638">
    <property type="entry name" value="HLH_DNA-bd_sf"/>
</dbReference>
<dbReference type="GO" id="GO:0046983">
    <property type="term" value="F:protein dimerization activity"/>
    <property type="evidence" value="ECO:0007669"/>
    <property type="project" value="InterPro"/>
</dbReference>
<accession>A0A9Q1D2P5</accession>
<dbReference type="GO" id="GO:0005634">
    <property type="term" value="C:nucleus"/>
    <property type="evidence" value="ECO:0007669"/>
    <property type="project" value="UniProtKB-SubCell"/>
</dbReference>
<dbReference type="GO" id="GO:0030154">
    <property type="term" value="P:cell differentiation"/>
    <property type="evidence" value="ECO:0007669"/>
    <property type="project" value="UniProtKB-KW"/>
</dbReference>
<evidence type="ECO:0000313" key="12">
    <source>
        <dbReference type="Proteomes" id="UP001152803"/>
    </source>
</evidence>
<dbReference type="GO" id="GO:0000978">
    <property type="term" value="F:RNA polymerase II cis-regulatory region sequence-specific DNA binding"/>
    <property type="evidence" value="ECO:0007669"/>
    <property type="project" value="TreeGrafter"/>
</dbReference>